<accession>F2U3M8</accession>
<dbReference type="RefSeq" id="XP_004996405.1">
    <property type="nucleotide sequence ID" value="XM_004996348.1"/>
</dbReference>
<feature type="region of interest" description="Disordered" evidence="1">
    <location>
        <begin position="1"/>
        <end position="77"/>
    </location>
</feature>
<organism evidence="3">
    <name type="scientific">Salpingoeca rosetta (strain ATCC 50818 / BSB-021)</name>
    <dbReference type="NCBI Taxonomy" id="946362"/>
    <lineage>
        <taxon>Eukaryota</taxon>
        <taxon>Choanoflagellata</taxon>
        <taxon>Craspedida</taxon>
        <taxon>Salpingoecidae</taxon>
        <taxon>Salpingoeca</taxon>
    </lineage>
</organism>
<dbReference type="Proteomes" id="UP000007799">
    <property type="component" value="Unassembled WGS sequence"/>
</dbReference>
<evidence type="ECO:0000256" key="1">
    <source>
        <dbReference type="SAM" id="MobiDB-lite"/>
    </source>
</evidence>
<proteinExistence type="predicted"/>
<dbReference type="GeneID" id="16076990"/>
<sequence>MSSKPVGRQRVVVEQQQQPERRPPSQIADAEDEQSRKWRMSKQMGQNHALAGTAAGSTAGGTAEEGTWERAGKDRLTQRQDDHHWLVVGCTQQQHDHHRLVVTNSQQQLGRVLATDEGDGEHVPRHC</sequence>
<dbReference type="KEGG" id="sre:PTSG_02893"/>
<feature type="compositionally biased region" description="Basic and acidic residues" evidence="1">
    <location>
        <begin position="67"/>
        <end position="77"/>
    </location>
</feature>
<evidence type="ECO:0000313" key="3">
    <source>
        <dbReference type="Proteomes" id="UP000007799"/>
    </source>
</evidence>
<dbReference type="InParanoid" id="F2U3M8"/>
<dbReference type="EMBL" id="GL832960">
    <property type="protein sequence ID" value="EGD82222.1"/>
    <property type="molecule type" value="Genomic_DNA"/>
</dbReference>
<reference evidence="2" key="1">
    <citation type="submission" date="2009-08" db="EMBL/GenBank/DDBJ databases">
        <title>Annotation of Salpingoeca rosetta.</title>
        <authorList>
            <consortium name="The Broad Institute Genome Sequencing Platform"/>
            <person name="Russ C."/>
            <person name="Cuomo C."/>
            <person name="Burger G."/>
            <person name="Gray M.W."/>
            <person name="Holland P.W.H."/>
            <person name="King N."/>
            <person name="Lang F.B.F."/>
            <person name="Roger A.J."/>
            <person name="Ruiz-Trillo I."/>
            <person name="Young S.K."/>
            <person name="Zeng Q."/>
            <person name="Gargeya S."/>
            <person name="Alvarado L."/>
            <person name="Berlin A."/>
            <person name="Chapman S.B."/>
            <person name="Chen Z."/>
            <person name="Freedman E."/>
            <person name="Gellesch M."/>
            <person name="Goldberg J."/>
            <person name="Griggs A."/>
            <person name="Gujja S."/>
            <person name="Heilman E."/>
            <person name="Heiman D."/>
            <person name="Howarth C."/>
            <person name="Mehta T."/>
            <person name="Neiman D."/>
            <person name="Pearson M."/>
            <person name="Roberts A."/>
            <person name="Saif S."/>
            <person name="Shea T."/>
            <person name="Shenoy N."/>
            <person name="Sisk P."/>
            <person name="Stolte C."/>
            <person name="Sykes S."/>
            <person name="White J."/>
            <person name="Yandava C."/>
            <person name="Haas B."/>
            <person name="Nusbaum C."/>
            <person name="Birren B."/>
        </authorList>
    </citation>
    <scope>NUCLEOTIDE SEQUENCE [LARGE SCALE GENOMIC DNA]</scope>
    <source>
        <strain evidence="2">ATCC 50818</strain>
    </source>
</reference>
<keyword evidence="3" id="KW-1185">Reference proteome</keyword>
<protein>
    <submittedName>
        <fullName evidence="2">Uncharacterized protein</fullName>
    </submittedName>
</protein>
<feature type="compositionally biased region" description="Low complexity" evidence="1">
    <location>
        <begin position="1"/>
        <end position="18"/>
    </location>
</feature>
<name>F2U3M8_SALR5</name>
<gene>
    <name evidence="2" type="ORF">PTSG_02893</name>
</gene>
<evidence type="ECO:0000313" key="2">
    <source>
        <dbReference type="EMBL" id="EGD82222.1"/>
    </source>
</evidence>
<dbReference type="AlphaFoldDB" id="F2U3M8"/>
<feature type="compositionally biased region" description="Low complexity" evidence="1">
    <location>
        <begin position="51"/>
        <end position="65"/>
    </location>
</feature>